<reference evidence="5 6" key="1">
    <citation type="submission" date="2022-10" db="EMBL/GenBank/DDBJ databases">
        <title>WGS assembly of Paspalum vaginatum 540-79.</title>
        <authorList>
            <person name="Sun G."/>
            <person name="Wase N."/>
            <person name="Shu S."/>
            <person name="Jenkins J."/>
            <person name="Zhou B."/>
            <person name="Torres-Rodriguez J."/>
            <person name="Chen C."/>
            <person name="Sandor L."/>
            <person name="Plott C."/>
            <person name="Yoshinga Y."/>
            <person name="Daum C."/>
            <person name="Qi P."/>
            <person name="Barry K."/>
            <person name="Lipzen A."/>
            <person name="Berry L."/>
            <person name="Pedersen C."/>
            <person name="Gottilla T."/>
            <person name="Foltz A."/>
            <person name="Yu H."/>
            <person name="O'Malley R."/>
            <person name="Zhang C."/>
            <person name="Devos K."/>
            <person name="Sigmon B."/>
            <person name="Yu B."/>
            <person name="Obata T."/>
            <person name="Schmutz J."/>
            <person name="Schnable J."/>
        </authorList>
    </citation>
    <scope>NUCLEOTIDE SEQUENCE [LARGE SCALE GENOMIC DNA]</scope>
    <source>
        <strain evidence="6">cv. 540-79</strain>
    </source>
</reference>
<comment type="caution">
    <text evidence="5">The sequence shown here is derived from an EMBL/GenBank/DDBJ whole genome shotgun (WGS) entry which is preliminary data.</text>
</comment>
<dbReference type="PANTHER" id="PTHR23155:SF1228">
    <property type="entry name" value="NB-ARC DOMAIN CONTAINING PROTEIN, EXPRESSED"/>
    <property type="match status" value="1"/>
</dbReference>
<dbReference type="PANTHER" id="PTHR23155">
    <property type="entry name" value="DISEASE RESISTANCE PROTEIN RP"/>
    <property type="match status" value="1"/>
</dbReference>
<evidence type="ECO:0008006" key="7">
    <source>
        <dbReference type="Google" id="ProtNLM"/>
    </source>
</evidence>
<dbReference type="GO" id="GO:0042742">
    <property type="term" value="P:defense response to bacterium"/>
    <property type="evidence" value="ECO:0007669"/>
    <property type="project" value="UniProtKB-ARBA"/>
</dbReference>
<accession>A0A9W7XBV0</accession>
<dbReference type="Gene3D" id="1.10.8.430">
    <property type="entry name" value="Helical domain of apoptotic protease-activating factors"/>
    <property type="match status" value="1"/>
</dbReference>
<feature type="domain" description="Disease resistance protein winged helix" evidence="3">
    <location>
        <begin position="107"/>
        <end position="175"/>
    </location>
</feature>
<proteinExistence type="predicted"/>
<evidence type="ECO:0000259" key="3">
    <source>
        <dbReference type="Pfam" id="PF23559"/>
    </source>
</evidence>
<evidence type="ECO:0000313" key="5">
    <source>
        <dbReference type="EMBL" id="KAJ1257143.1"/>
    </source>
</evidence>
<sequence>MEELSNENSRKLFFRITFGGEEKRPNSDKLDNDICDTIIQKCRGVPLAIVTIAGVLATKSTSEWSNLYNSIGFSPDDGDVENMKKILSFSCYDLPSHLRTCFLYLCVFPEEYFIEKNNLIFRWMAEGFIHEENGKEFFDVGGSYLDELINRNVVIPIVGKESGLLQGCRVHDMLLRVIRQISVEEDFIVALEREQRLSIAQENVRRLALQLLMVETNYKDVGRVRSFYVTICGTELIPSLSRFNALRVLVLEFCIGMDDYSIEHIAQLLHLRYIGLSHTAVSKLPKQIGRLKFLQTLLLDDTGIKILPASVRSLKQLMCLHVDLKTRVPDWIGEMTSLVELEMYHEVVPHLFSREAPRVHVVEMHHAADNQCSTREFVKQLGNLTNLRVLKTRITLEDKGQGKVFLESLRNLHNIQDISIGLPTAFIEVDVIPELGFALSSSLRILELLNLQFSKLPEWINCERLPNLCQLKVSVSNVEEKDLGNLATLPQLRELTLAIIRYHRLKLTICGCGGFQNLRLLHLTVPLQFVQGAMPRLEEITFGITVFEFKDANISFDLGLENLASLQSVTVGIHCTDACSAEVDEAEDAIRRAIDIHPNHPKLLVKRDDEDKMGPVDAGSREFSRAMYKILQDSTLSEQIKKLNEQIDVLNKCNSSLYSQAQEMAQLLPEGHPNTAK</sequence>
<dbReference type="SUPFAM" id="SSF52058">
    <property type="entry name" value="L domain-like"/>
    <property type="match status" value="1"/>
</dbReference>
<dbReference type="EMBL" id="MU629440">
    <property type="protein sequence ID" value="KAJ1257143.1"/>
    <property type="molecule type" value="Genomic_DNA"/>
</dbReference>
<organism evidence="5 6">
    <name type="scientific">Paspalum vaginatum</name>
    <name type="common">seashore paspalum</name>
    <dbReference type="NCBI Taxonomy" id="158149"/>
    <lineage>
        <taxon>Eukaryota</taxon>
        <taxon>Viridiplantae</taxon>
        <taxon>Streptophyta</taxon>
        <taxon>Embryophyta</taxon>
        <taxon>Tracheophyta</taxon>
        <taxon>Spermatophyta</taxon>
        <taxon>Magnoliopsida</taxon>
        <taxon>Liliopsida</taxon>
        <taxon>Poales</taxon>
        <taxon>Poaceae</taxon>
        <taxon>PACMAD clade</taxon>
        <taxon>Panicoideae</taxon>
        <taxon>Andropogonodae</taxon>
        <taxon>Paspaleae</taxon>
        <taxon>Paspalinae</taxon>
        <taxon>Paspalum</taxon>
    </lineage>
</organism>
<dbReference type="FunFam" id="1.10.10.10:FF:000322">
    <property type="entry name" value="Probable disease resistance protein At1g63360"/>
    <property type="match status" value="1"/>
</dbReference>
<dbReference type="GO" id="GO:0043531">
    <property type="term" value="F:ADP binding"/>
    <property type="evidence" value="ECO:0007669"/>
    <property type="project" value="InterPro"/>
</dbReference>
<dbReference type="Gene3D" id="3.80.10.10">
    <property type="entry name" value="Ribonuclease Inhibitor"/>
    <property type="match status" value="1"/>
</dbReference>
<dbReference type="InterPro" id="IPR036388">
    <property type="entry name" value="WH-like_DNA-bd_sf"/>
</dbReference>
<dbReference type="GO" id="GO:0009626">
    <property type="term" value="P:plant-type hypersensitive response"/>
    <property type="evidence" value="ECO:0007669"/>
    <property type="project" value="UniProtKB-ARBA"/>
</dbReference>
<dbReference type="Pfam" id="PF23598">
    <property type="entry name" value="LRR_14"/>
    <property type="match status" value="1"/>
</dbReference>
<dbReference type="SUPFAM" id="SSF52540">
    <property type="entry name" value="P-loop containing nucleoside triphosphate hydrolases"/>
    <property type="match status" value="1"/>
</dbReference>
<evidence type="ECO:0000259" key="4">
    <source>
        <dbReference type="Pfam" id="PF23598"/>
    </source>
</evidence>
<evidence type="ECO:0000256" key="2">
    <source>
        <dbReference type="ARBA" id="ARBA00022821"/>
    </source>
</evidence>
<protein>
    <recommendedName>
        <fullName evidence="7">NB-ARC domain-containing protein</fullName>
    </recommendedName>
</protein>
<evidence type="ECO:0000313" key="6">
    <source>
        <dbReference type="Proteomes" id="UP001164776"/>
    </source>
</evidence>
<dbReference type="InterPro" id="IPR055414">
    <property type="entry name" value="LRR_R13L4/SHOC2-like"/>
</dbReference>
<dbReference type="InterPro" id="IPR032675">
    <property type="entry name" value="LRR_dom_sf"/>
</dbReference>
<dbReference type="InterPro" id="IPR042197">
    <property type="entry name" value="Apaf_helical"/>
</dbReference>
<keyword evidence="6" id="KW-1185">Reference proteome</keyword>
<evidence type="ECO:0000256" key="1">
    <source>
        <dbReference type="ARBA" id="ARBA00022737"/>
    </source>
</evidence>
<keyword evidence="2" id="KW-0611">Plant defense</keyword>
<dbReference type="Proteomes" id="UP001164776">
    <property type="component" value="Unassembled WGS sequence"/>
</dbReference>
<feature type="domain" description="Disease resistance R13L4/SHOC-2-like LRR" evidence="4">
    <location>
        <begin position="224"/>
        <end position="603"/>
    </location>
</feature>
<dbReference type="OrthoDB" id="694647at2759"/>
<dbReference type="InterPro" id="IPR058922">
    <property type="entry name" value="WHD_DRP"/>
</dbReference>
<dbReference type="InterPro" id="IPR044974">
    <property type="entry name" value="Disease_R_plants"/>
</dbReference>
<name>A0A9W7XBV0_9POAL</name>
<dbReference type="AlphaFoldDB" id="A0A9W7XBV0"/>
<dbReference type="Gene3D" id="1.10.10.10">
    <property type="entry name" value="Winged helix-like DNA-binding domain superfamily/Winged helix DNA-binding domain"/>
    <property type="match status" value="1"/>
</dbReference>
<keyword evidence="1" id="KW-0677">Repeat</keyword>
<dbReference type="Pfam" id="PF23559">
    <property type="entry name" value="WHD_DRP"/>
    <property type="match status" value="1"/>
</dbReference>
<gene>
    <name evidence="5" type="ORF">BS78_K193600</name>
</gene>
<dbReference type="GO" id="GO:0002758">
    <property type="term" value="P:innate immune response-activating signaling pathway"/>
    <property type="evidence" value="ECO:0007669"/>
    <property type="project" value="UniProtKB-ARBA"/>
</dbReference>
<dbReference type="InterPro" id="IPR027417">
    <property type="entry name" value="P-loop_NTPase"/>
</dbReference>